<dbReference type="EMBL" id="BMAU01021094">
    <property type="protein sequence ID" value="GFX90316.1"/>
    <property type="molecule type" value="Genomic_DNA"/>
</dbReference>
<gene>
    <name evidence="1" type="ORF">TNCV_3848911</name>
</gene>
<accession>A0A8X6US33</accession>
<dbReference type="Proteomes" id="UP000887159">
    <property type="component" value="Unassembled WGS sequence"/>
</dbReference>
<evidence type="ECO:0000313" key="1">
    <source>
        <dbReference type="EMBL" id="GFX90316.1"/>
    </source>
</evidence>
<evidence type="ECO:0000313" key="2">
    <source>
        <dbReference type="Proteomes" id="UP000887159"/>
    </source>
</evidence>
<name>A0A8X6US33_TRICX</name>
<reference evidence="1" key="1">
    <citation type="submission" date="2020-08" db="EMBL/GenBank/DDBJ databases">
        <title>Multicomponent nature underlies the extraordinary mechanical properties of spider dragline silk.</title>
        <authorList>
            <person name="Kono N."/>
            <person name="Nakamura H."/>
            <person name="Mori M."/>
            <person name="Yoshida Y."/>
            <person name="Ohtoshi R."/>
            <person name="Malay A.D."/>
            <person name="Moran D.A.P."/>
            <person name="Tomita M."/>
            <person name="Numata K."/>
            <person name="Arakawa K."/>
        </authorList>
    </citation>
    <scope>NUCLEOTIDE SEQUENCE</scope>
</reference>
<dbReference type="AlphaFoldDB" id="A0A8X6US33"/>
<comment type="caution">
    <text evidence="1">The sequence shown here is derived from an EMBL/GenBank/DDBJ whole genome shotgun (WGS) entry which is preliminary data.</text>
</comment>
<proteinExistence type="predicted"/>
<sequence>MYPCKVFLGGIKGRSEGLTVASCVKDRLPLKGQHHWRVRKDTIPCCRGRTFKRWQRSERTKGSECLSATAWLNRKMRAPRENRRGVWTSRHYKRESIRLEQGFSTFVSAGPHTYVSYFMQAAIMGVRELH</sequence>
<organism evidence="1 2">
    <name type="scientific">Trichonephila clavipes</name>
    <name type="common">Golden silk orbweaver</name>
    <name type="synonym">Nephila clavipes</name>
    <dbReference type="NCBI Taxonomy" id="2585209"/>
    <lineage>
        <taxon>Eukaryota</taxon>
        <taxon>Metazoa</taxon>
        <taxon>Ecdysozoa</taxon>
        <taxon>Arthropoda</taxon>
        <taxon>Chelicerata</taxon>
        <taxon>Arachnida</taxon>
        <taxon>Araneae</taxon>
        <taxon>Araneomorphae</taxon>
        <taxon>Entelegynae</taxon>
        <taxon>Araneoidea</taxon>
        <taxon>Nephilidae</taxon>
        <taxon>Trichonephila</taxon>
    </lineage>
</organism>
<keyword evidence="2" id="KW-1185">Reference proteome</keyword>
<protein>
    <submittedName>
        <fullName evidence="1">Uncharacterized protein</fullName>
    </submittedName>
</protein>